<sequence length="285" mass="31133">MVIVETVLALRKIVGRARSENKKVALVATMGNLHEGHIALIDVAKQHADFVVATIFVNPLQFGPSEDLEKYPRTPDADQAKLKEAGCDLLFLPDVAEMYTEGFEAQPIVSVPRVSEGLCGAARPGHFNGMATIVNKMFNVVQPDIAVFGEKDYQQLAVIRSMVRNLNIPIKILGAPTVRASDGLALSSRNGYLNEQERTAAPILYQCLKDVAISLQRGCLDIEQLLDEQCKRITSSGFQLEYLEIRNAHDLSLTSETSGHLVILVAARLGKTRLIDNVVVSVSGL</sequence>
<dbReference type="InterPro" id="IPR003721">
    <property type="entry name" value="Pantoate_ligase"/>
</dbReference>
<protein>
    <recommendedName>
        <fullName evidence="8">Pantothenate synthetase</fullName>
        <shortName evidence="8">PS</shortName>
        <ecNumber evidence="8">6.3.2.1</ecNumber>
    </recommendedName>
    <alternativeName>
        <fullName evidence="8">Pantoate--beta-alanine ligase</fullName>
    </alternativeName>
    <alternativeName>
        <fullName evidence="8">Pantoate-activating enzyme</fullName>
    </alternativeName>
</protein>
<feature type="binding site" evidence="8">
    <location>
        <position position="61"/>
    </location>
    <ligand>
        <name>(R)-pantoate</name>
        <dbReference type="ChEBI" id="CHEBI:15980"/>
    </ligand>
</feature>
<dbReference type="AlphaFoldDB" id="A0A2Z4RJ76"/>
<dbReference type="HAMAP" id="MF_00158">
    <property type="entry name" value="PanC"/>
    <property type="match status" value="1"/>
</dbReference>
<comment type="similarity">
    <text evidence="2 8">Belongs to the pantothenate synthetase family.</text>
</comment>
<feature type="binding site" evidence="8">
    <location>
        <position position="178"/>
    </location>
    <ligand>
        <name>ATP</name>
        <dbReference type="ChEBI" id="CHEBI:30616"/>
    </ligand>
</feature>
<evidence type="ECO:0000256" key="5">
    <source>
        <dbReference type="ARBA" id="ARBA00022741"/>
    </source>
</evidence>
<dbReference type="Gene3D" id="3.40.50.620">
    <property type="entry name" value="HUPs"/>
    <property type="match status" value="1"/>
</dbReference>
<keyword evidence="6 8" id="KW-0067">ATP-binding</keyword>
<feature type="binding site" evidence="8">
    <location>
        <begin position="186"/>
        <end position="189"/>
    </location>
    <ligand>
        <name>ATP</name>
        <dbReference type="ChEBI" id="CHEBI:30616"/>
    </ligand>
</feature>
<feature type="binding site" evidence="8">
    <location>
        <position position="155"/>
    </location>
    <ligand>
        <name>(R)-pantoate</name>
        <dbReference type="ChEBI" id="CHEBI:15980"/>
    </ligand>
</feature>
<comment type="subcellular location">
    <subcellularLocation>
        <location evidence="8">Cytoplasm</location>
    </subcellularLocation>
</comment>
<evidence type="ECO:0000313" key="10">
    <source>
        <dbReference type="Proteomes" id="UP000250299"/>
    </source>
</evidence>
<evidence type="ECO:0000256" key="4">
    <source>
        <dbReference type="ARBA" id="ARBA00022655"/>
    </source>
</evidence>
<evidence type="ECO:0000256" key="3">
    <source>
        <dbReference type="ARBA" id="ARBA00022598"/>
    </source>
</evidence>
<feature type="active site" description="Proton donor" evidence="8">
    <location>
        <position position="37"/>
    </location>
</feature>
<dbReference type="SUPFAM" id="SSF52374">
    <property type="entry name" value="Nucleotidylyl transferase"/>
    <property type="match status" value="1"/>
</dbReference>
<dbReference type="OrthoDB" id="9773087at2"/>
<dbReference type="Pfam" id="PF02569">
    <property type="entry name" value="Pantoate_ligase"/>
    <property type="match status" value="1"/>
</dbReference>
<comment type="function">
    <text evidence="8">Catalyzes the condensation of pantoate with beta-alanine in an ATP-dependent reaction via a pantoyl-adenylate intermediate.</text>
</comment>
<dbReference type="NCBIfam" id="TIGR00018">
    <property type="entry name" value="panC"/>
    <property type="match status" value="1"/>
</dbReference>
<dbReference type="FunFam" id="3.40.50.620:FF:000013">
    <property type="entry name" value="Pantothenate synthetase"/>
    <property type="match status" value="1"/>
</dbReference>
<dbReference type="GO" id="GO:0005829">
    <property type="term" value="C:cytosol"/>
    <property type="evidence" value="ECO:0007669"/>
    <property type="project" value="TreeGrafter"/>
</dbReference>
<dbReference type="PANTHER" id="PTHR21299:SF1">
    <property type="entry name" value="PANTOATE--BETA-ALANINE LIGASE"/>
    <property type="match status" value="1"/>
</dbReference>
<dbReference type="InterPro" id="IPR042176">
    <property type="entry name" value="Pantoate_ligase_C"/>
</dbReference>
<evidence type="ECO:0000256" key="7">
    <source>
        <dbReference type="ARBA" id="ARBA00048258"/>
    </source>
</evidence>
<evidence type="ECO:0000256" key="8">
    <source>
        <dbReference type="HAMAP-Rule" id="MF_00158"/>
    </source>
</evidence>
<keyword evidence="3 8" id="KW-0436">Ligase</keyword>
<dbReference type="PANTHER" id="PTHR21299">
    <property type="entry name" value="CYTIDYLATE KINASE/PANTOATE-BETA-ALANINE LIGASE"/>
    <property type="match status" value="1"/>
</dbReference>
<comment type="miscellaneous">
    <text evidence="8">The reaction proceeds by a bi uni uni bi ping pong mechanism.</text>
</comment>
<accession>A0A2Z4RJ76</accession>
<dbReference type="FunFam" id="3.30.1300.10:FF:000001">
    <property type="entry name" value="Pantothenate synthetase"/>
    <property type="match status" value="1"/>
</dbReference>
<dbReference type="InterPro" id="IPR014729">
    <property type="entry name" value="Rossmann-like_a/b/a_fold"/>
</dbReference>
<keyword evidence="5 8" id="KW-0547">Nucleotide-binding</keyword>
<keyword evidence="4 8" id="KW-0566">Pantothenate biosynthesis</keyword>
<dbReference type="Gene3D" id="3.30.1300.10">
    <property type="entry name" value="Pantoate-beta-alanine ligase, C-terminal domain"/>
    <property type="match status" value="1"/>
</dbReference>
<dbReference type="GO" id="GO:0004592">
    <property type="term" value="F:pantoate-beta-alanine ligase activity"/>
    <property type="evidence" value="ECO:0007669"/>
    <property type="project" value="UniProtKB-UniRule"/>
</dbReference>
<evidence type="ECO:0000256" key="6">
    <source>
        <dbReference type="ARBA" id="ARBA00022840"/>
    </source>
</evidence>
<comment type="subunit">
    <text evidence="8">Homodimer.</text>
</comment>
<name>A0A2Z4RJ76_PSEPU</name>
<feature type="binding site" evidence="8">
    <location>
        <begin position="30"/>
        <end position="37"/>
    </location>
    <ligand>
        <name>ATP</name>
        <dbReference type="ChEBI" id="CHEBI:30616"/>
    </ligand>
</feature>
<evidence type="ECO:0000256" key="2">
    <source>
        <dbReference type="ARBA" id="ARBA00009256"/>
    </source>
</evidence>
<dbReference type="GO" id="GO:0005524">
    <property type="term" value="F:ATP binding"/>
    <property type="evidence" value="ECO:0007669"/>
    <property type="project" value="UniProtKB-KW"/>
</dbReference>
<comment type="pathway">
    <text evidence="1 8">Cofactor biosynthesis; (R)-pantothenate biosynthesis; (R)-pantothenate from (R)-pantoate and beta-alanine: step 1/1.</text>
</comment>
<dbReference type="RefSeq" id="WP_110963809.1">
    <property type="nucleotide sequence ID" value="NZ_CP029693.1"/>
</dbReference>
<feature type="binding site" evidence="8">
    <location>
        <position position="61"/>
    </location>
    <ligand>
        <name>beta-alanine</name>
        <dbReference type="ChEBI" id="CHEBI:57966"/>
    </ligand>
</feature>
<feature type="binding site" evidence="8">
    <location>
        <begin position="149"/>
        <end position="152"/>
    </location>
    <ligand>
        <name>ATP</name>
        <dbReference type="ChEBI" id="CHEBI:30616"/>
    </ligand>
</feature>
<dbReference type="EC" id="6.3.2.1" evidence="8"/>
<dbReference type="Proteomes" id="UP000250299">
    <property type="component" value="Chromosome"/>
</dbReference>
<dbReference type="GO" id="GO:0015940">
    <property type="term" value="P:pantothenate biosynthetic process"/>
    <property type="evidence" value="ECO:0007669"/>
    <property type="project" value="UniProtKB-UniRule"/>
</dbReference>
<dbReference type="CDD" id="cd00560">
    <property type="entry name" value="PanC"/>
    <property type="match status" value="1"/>
</dbReference>
<gene>
    <name evidence="8" type="primary">panC</name>
    <name evidence="9" type="ORF">DKY63_09080</name>
</gene>
<keyword evidence="8" id="KW-0963">Cytoplasm</keyword>
<evidence type="ECO:0000256" key="1">
    <source>
        <dbReference type="ARBA" id="ARBA00004990"/>
    </source>
</evidence>
<reference evidence="9 10" key="1">
    <citation type="submission" date="2018-05" db="EMBL/GenBank/DDBJ databases">
        <title>Whole genome sequence of Pseudomonas putida JBC17.</title>
        <authorList>
            <person name="Lee Y.H."/>
            <person name="David K."/>
        </authorList>
    </citation>
    <scope>NUCLEOTIDE SEQUENCE [LARGE SCALE GENOMIC DNA]</scope>
    <source>
        <strain evidence="9 10">JBC17</strain>
    </source>
</reference>
<dbReference type="UniPathway" id="UPA00028">
    <property type="reaction ID" value="UER00005"/>
</dbReference>
<evidence type="ECO:0000313" key="9">
    <source>
        <dbReference type="EMBL" id="AWY40044.1"/>
    </source>
</evidence>
<organism evidence="9 10">
    <name type="scientific">Pseudomonas putida</name>
    <name type="common">Arthrobacter siderocapsulatus</name>
    <dbReference type="NCBI Taxonomy" id="303"/>
    <lineage>
        <taxon>Bacteria</taxon>
        <taxon>Pseudomonadati</taxon>
        <taxon>Pseudomonadota</taxon>
        <taxon>Gammaproteobacteria</taxon>
        <taxon>Pseudomonadales</taxon>
        <taxon>Pseudomonadaceae</taxon>
        <taxon>Pseudomonas</taxon>
    </lineage>
</organism>
<dbReference type="EMBL" id="CP029693">
    <property type="protein sequence ID" value="AWY40044.1"/>
    <property type="molecule type" value="Genomic_DNA"/>
</dbReference>
<proteinExistence type="inferred from homology"/>
<comment type="catalytic activity">
    <reaction evidence="7 8">
        <text>(R)-pantoate + beta-alanine + ATP = (R)-pantothenate + AMP + diphosphate + H(+)</text>
        <dbReference type="Rhea" id="RHEA:10912"/>
        <dbReference type="ChEBI" id="CHEBI:15378"/>
        <dbReference type="ChEBI" id="CHEBI:15980"/>
        <dbReference type="ChEBI" id="CHEBI:29032"/>
        <dbReference type="ChEBI" id="CHEBI:30616"/>
        <dbReference type="ChEBI" id="CHEBI:33019"/>
        <dbReference type="ChEBI" id="CHEBI:57966"/>
        <dbReference type="ChEBI" id="CHEBI:456215"/>
        <dbReference type="EC" id="6.3.2.1"/>
    </reaction>
</comment>